<dbReference type="AlphaFoldDB" id="A0A1H1UQN9"/>
<dbReference type="OrthoDB" id="9771883at2"/>
<organism evidence="5 6">
    <name type="scientific">Actinopolymorpha singaporensis</name>
    <dbReference type="NCBI Taxonomy" id="117157"/>
    <lineage>
        <taxon>Bacteria</taxon>
        <taxon>Bacillati</taxon>
        <taxon>Actinomycetota</taxon>
        <taxon>Actinomycetes</taxon>
        <taxon>Propionibacteriales</taxon>
        <taxon>Actinopolymorphaceae</taxon>
        <taxon>Actinopolymorpha</taxon>
    </lineage>
</organism>
<dbReference type="GO" id="GO:0016509">
    <property type="term" value="F:long-chain (3S)-3-hydroxyacyl-CoA dehydrogenase (NAD+) activity"/>
    <property type="evidence" value="ECO:0007669"/>
    <property type="project" value="TreeGrafter"/>
</dbReference>
<dbReference type="STRING" id="117157.SAMN04489717_3731"/>
<dbReference type="PANTHER" id="PTHR43612:SF3">
    <property type="entry name" value="TRIFUNCTIONAL ENZYME SUBUNIT ALPHA, MITOCHONDRIAL"/>
    <property type="match status" value="1"/>
</dbReference>
<evidence type="ECO:0000256" key="1">
    <source>
        <dbReference type="ARBA" id="ARBA00023002"/>
    </source>
</evidence>
<dbReference type="Proteomes" id="UP000198983">
    <property type="component" value="Chromosome I"/>
</dbReference>
<protein>
    <submittedName>
        <fullName evidence="5">3-hydroxyacyl-CoA dehydrogenase</fullName>
    </submittedName>
</protein>
<reference evidence="5 6" key="1">
    <citation type="submission" date="2016-10" db="EMBL/GenBank/DDBJ databases">
        <authorList>
            <person name="de Groot N.N."/>
        </authorList>
    </citation>
    <scope>NUCLEOTIDE SEQUENCE [LARGE SCALE GENOMIC DNA]</scope>
    <source>
        <strain evidence="5 6">DSM 22024</strain>
    </source>
</reference>
<dbReference type="InterPro" id="IPR050136">
    <property type="entry name" value="FA_oxidation_alpha_subunit"/>
</dbReference>
<evidence type="ECO:0000259" key="4">
    <source>
        <dbReference type="Pfam" id="PF02737"/>
    </source>
</evidence>
<dbReference type="SUPFAM" id="SSF51735">
    <property type="entry name" value="NAD(P)-binding Rossmann-fold domains"/>
    <property type="match status" value="1"/>
</dbReference>
<dbReference type="PANTHER" id="PTHR43612">
    <property type="entry name" value="TRIFUNCTIONAL ENZYME SUBUNIT ALPHA"/>
    <property type="match status" value="1"/>
</dbReference>
<feature type="domain" description="3-hydroxyacyl-CoA dehydrogenase C-terminal" evidence="3">
    <location>
        <begin position="191"/>
        <end position="271"/>
    </location>
</feature>
<dbReference type="Pfam" id="PF00725">
    <property type="entry name" value="3HCDH"/>
    <property type="match status" value="1"/>
</dbReference>
<accession>A0A1H1UQN9</accession>
<keyword evidence="1" id="KW-0560">Oxidoreductase</keyword>
<dbReference type="RefSeq" id="WP_092654892.1">
    <property type="nucleotide sequence ID" value="NZ_LT629732.1"/>
</dbReference>
<evidence type="ECO:0000259" key="3">
    <source>
        <dbReference type="Pfam" id="PF00725"/>
    </source>
</evidence>
<dbReference type="GO" id="GO:0006635">
    <property type="term" value="P:fatty acid beta-oxidation"/>
    <property type="evidence" value="ECO:0007669"/>
    <property type="project" value="TreeGrafter"/>
</dbReference>
<dbReference type="InterPro" id="IPR036291">
    <property type="entry name" value="NAD(P)-bd_dom_sf"/>
</dbReference>
<dbReference type="GO" id="GO:0070403">
    <property type="term" value="F:NAD+ binding"/>
    <property type="evidence" value="ECO:0007669"/>
    <property type="project" value="InterPro"/>
</dbReference>
<feature type="domain" description="3-hydroxyacyl-CoA dehydrogenase NAD binding" evidence="4">
    <location>
        <begin position="11"/>
        <end position="186"/>
    </location>
</feature>
<dbReference type="InterPro" id="IPR006108">
    <property type="entry name" value="3HC_DH_C"/>
</dbReference>
<dbReference type="InterPro" id="IPR006176">
    <property type="entry name" value="3-OHacyl-CoA_DH_NAD-bd"/>
</dbReference>
<name>A0A1H1UQN9_9ACTN</name>
<evidence type="ECO:0000313" key="6">
    <source>
        <dbReference type="Proteomes" id="UP000198983"/>
    </source>
</evidence>
<dbReference type="Pfam" id="PF02737">
    <property type="entry name" value="3HCDH_N"/>
    <property type="match status" value="1"/>
</dbReference>
<gene>
    <name evidence="5" type="ORF">SAMN04489717_3731</name>
</gene>
<evidence type="ECO:0000256" key="2">
    <source>
        <dbReference type="SAM" id="MobiDB-lite"/>
    </source>
</evidence>
<proteinExistence type="predicted"/>
<dbReference type="EMBL" id="LT629732">
    <property type="protein sequence ID" value="SDS74777.1"/>
    <property type="molecule type" value="Genomic_DNA"/>
</dbReference>
<feature type="region of interest" description="Disordered" evidence="2">
    <location>
        <begin position="365"/>
        <end position="394"/>
    </location>
</feature>
<feature type="compositionally biased region" description="Low complexity" evidence="2">
    <location>
        <begin position="365"/>
        <end position="376"/>
    </location>
</feature>
<dbReference type="Gene3D" id="1.10.1040.50">
    <property type="match status" value="1"/>
</dbReference>
<dbReference type="SUPFAM" id="SSF48179">
    <property type="entry name" value="6-phosphogluconate dehydrogenase C-terminal domain-like"/>
    <property type="match status" value="1"/>
</dbReference>
<evidence type="ECO:0000313" key="5">
    <source>
        <dbReference type="EMBL" id="SDS74777.1"/>
    </source>
</evidence>
<dbReference type="Gene3D" id="3.40.50.720">
    <property type="entry name" value="NAD(P)-binding Rossmann-like Domain"/>
    <property type="match status" value="1"/>
</dbReference>
<sequence>MNAVREVPILGVVGAGTLGVSLVQAGLAAGSPVTVLVRGGEEGAASRRRGIARALQRDVDRAALRPDQARLRLDRLRVTTDPADLAGAEVVLESVPENVAAKRAVIATVESVVDGNCLIASTTSSIPAATLAVGARRPERIVVTHYCWPAHRMPLVEVALHARCDATAKQRLEWLLASQGKQWLRTADRPGFLTTRALFAYWDGAIRLLCEGYDAAAVDEALERYGWPLGPFRVMDAAGVRSVVRINQWLAPLLGNRFTALALLSGMVDAGLDTFYHRDSDGRRRSRPEIGDHLWGLTGGTAPRQAGTPLLARVMNALAHEVTLAVAEGVLPSCEDAAAAYDLAFGFTGPNGGLRAWMTDVAIPGPGSSPSAPGRPFLAGATSTRHGSEQPCPS</sequence>
<dbReference type="InterPro" id="IPR008927">
    <property type="entry name" value="6-PGluconate_DH-like_C_sf"/>
</dbReference>
<keyword evidence="6" id="KW-1185">Reference proteome</keyword>
<dbReference type="GO" id="GO:0004300">
    <property type="term" value="F:enoyl-CoA hydratase activity"/>
    <property type="evidence" value="ECO:0007669"/>
    <property type="project" value="TreeGrafter"/>
</dbReference>